<dbReference type="STRING" id="1123367.GCA_000621305_01073"/>
<evidence type="ECO:0000256" key="3">
    <source>
        <dbReference type="ARBA" id="ARBA00022448"/>
    </source>
</evidence>
<keyword evidence="4 12" id="KW-1134">Transmembrane beta strand</keyword>
<dbReference type="InterPro" id="IPR012910">
    <property type="entry name" value="Plug_dom"/>
</dbReference>
<evidence type="ECO:0000256" key="7">
    <source>
        <dbReference type="ARBA" id="ARBA00023004"/>
    </source>
</evidence>
<dbReference type="InterPro" id="IPR000531">
    <property type="entry name" value="Beta-barrel_TonB"/>
</dbReference>
<keyword evidence="11 12" id="KW-0998">Cell outer membrane</keyword>
<comment type="subcellular location">
    <subcellularLocation>
        <location evidence="1 12">Cell outer membrane</location>
        <topology evidence="1 12">Multi-pass membrane protein</topology>
    </subcellularLocation>
</comment>
<protein>
    <submittedName>
        <fullName evidence="15">TonB-dependent siderophore receptor</fullName>
    </submittedName>
</protein>
<accession>N6Z2H8</accession>
<sequence>MSHRCPPPVSRQASASSLPTTRPLALAVHLLVFGGTFALGGWTPDTLAQGAAASAGRSYDIPAGPLGNALTRFSHETGIYLIGAGNAAEGKTSPGLKGSHSTEAGLAALLAGTGLEAFLQSDGSYGLRPAPADKRGETTLTPVTVTDRADLGNLTEGTGSYTTGNTNAATSMNLKLRETPQSVTVVTRQQMDDQALNSLGSVLEQTTGVHTVMSGTPMAGDQPLYARGYVIRSFQVDGLTTPVEAFTASSSYGLTSMDTALYDSVTTVRGATGLLSGAGDPSGSVSLARKRPTNIFQASASQSLGRWSQRRTVGDVGGPLNSAATLRGRLVAAYDEGGAPIDRYQGYKSVAYGVLEADLSDRTLLTLALEHGRETANGASSAYGFDILFGDGTPTPFSHSDSSIASWSTWQIKRRTFSAKLEHRFNDDWQAQLSISHNQHDSYRERGEAYVGNDLNAEMDAVYHLAGGSNRVNALVAKIDGRYELLGRHHDLSVGLNTSKYDFQAKDSQGMGFHYIGQSAANWNGNYVKPDLFDAESFYYRNFTGTRTETEQTGLYLATRVRPSDDLSFILGGRWSNWKTLTRRLPLHSSYAPGNPVSDDRKENGVFTPYVGIVYDLNKNLSTYASYTEIFNPQYNKDVGGSLLDPEEGTNYELGLKGEWFGGRLNASTAVFEVRKDNLAVWDDGNLTPGGDYAYRAEDATKGRGWELEVAGELAQGWQLQAGYTRMLLKDSRGKQLNTIVPVRQFKLFTSYTSAGLAGLTVGGGVVWQSKIYTLRSNPEQQALFTVKAYAVAGLMASYAFDEHLSLNVRLDNVFDKRYRVRANAHEYGAPRNLMAMLKYQF</sequence>
<evidence type="ECO:0000259" key="14">
    <source>
        <dbReference type="SMART" id="SM00965"/>
    </source>
</evidence>
<dbReference type="PANTHER" id="PTHR32552">
    <property type="entry name" value="FERRICHROME IRON RECEPTOR-RELATED"/>
    <property type="match status" value="1"/>
</dbReference>
<dbReference type="SMART" id="SM00965">
    <property type="entry name" value="STN"/>
    <property type="match status" value="1"/>
</dbReference>
<dbReference type="PANTHER" id="PTHR32552:SF74">
    <property type="entry name" value="HYDROXAMATE SIDEROPHORE RECEPTOR FHUE"/>
    <property type="match status" value="1"/>
</dbReference>
<evidence type="ECO:0000256" key="9">
    <source>
        <dbReference type="ARBA" id="ARBA00023136"/>
    </source>
</evidence>
<organism evidence="15 16">
    <name type="scientific">Thauera linaloolentis (strain DSM 12138 / JCM 21573 / CCUG 41526 / CIP 105981 / IAM 15112 / NBRC 102519 / 47Lol)</name>
    <dbReference type="NCBI Taxonomy" id="1123367"/>
    <lineage>
        <taxon>Bacteria</taxon>
        <taxon>Pseudomonadati</taxon>
        <taxon>Pseudomonadota</taxon>
        <taxon>Betaproteobacteria</taxon>
        <taxon>Rhodocyclales</taxon>
        <taxon>Zoogloeaceae</taxon>
        <taxon>Thauera</taxon>
    </lineage>
</organism>
<evidence type="ECO:0000256" key="12">
    <source>
        <dbReference type="PROSITE-ProRule" id="PRU01360"/>
    </source>
</evidence>
<keyword evidence="3 12" id="KW-0813">Transport</keyword>
<name>N6Z2H8_THAL4</name>
<dbReference type="Gene3D" id="2.170.130.10">
    <property type="entry name" value="TonB-dependent receptor, plug domain"/>
    <property type="match status" value="1"/>
</dbReference>
<dbReference type="Gene3D" id="2.40.170.20">
    <property type="entry name" value="TonB-dependent receptor, beta-barrel domain"/>
    <property type="match status" value="1"/>
</dbReference>
<evidence type="ECO:0000313" key="16">
    <source>
        <dbReference type="Proteomes" id="UP000013232"/>
    </source>
</evidence>
<dbReference type="GO" id="GO:0038023">
    <property type="term" value="F:signaling receptor activity"/>
    <property type="evidence" value="ECO:0007669"/>
    <property type="project" value="InterPro"/>
</dbReference>
<keyword evidence="5" id="KW-0410">Iron transport</keyword>
<keyword evidence="6 12" id="KW-0812">Transmembrane</keyword>
<dbReference type="Pfam" id="PF00593">
    <property type="entry name" value="TonB_dep_Rec_b-barrel"/>
    <property type="match status" value="1"/>
</dbReference>
<keyword evidence="9 12" id="KW-0472">Membrane</keyword>
<reference evidence="15 16" key="1">
    <citation type="submission" date="2012-09" db="EMBL/GenBank/DDBJ databases">
        <title>Draft Genome Sequences of 6 Strains from Genus Thauera.</title>
        <authorList>
            <person name="Liu B."/>
            <person name="Shapleigh J.P."/>
            <person name="Frostegard A.H."/>
        </authorList>
    </citation>
    <scope>NUCLEOTIDE SEQUENCE [LARGE SCALE GENOMIC DNA]</scope>
    <source>
        <strain evidence="16">47Lol / DSM 12138</strain>
    </source>
</reference>
<dbReference type="InterPro" id="IPR011662">
    <property type="entry name" value="Secretin/TonB_short_N"/>
</dbReference>
<dbReference type="eggNOG" id="COG4773">
    <property type="taxonomic scope" value="Bacteria"/>
</dbReference>
<dbReference type="InterPro" id="IPR037066">
    <property type="entry name" value="Plug_dom_sf"/>
</dbReference>
<evidence type="ECO:0000256" key="4">
    <source>
        <dbReference type="ARBA" id="ARBA00022452"/>
    </source>
</evidence>
<comment type="caution">
    <text evidence="15">The sequence shown here is derived from an EMBL/GenBank/DDBJ whole genome shotgun (WGS) entry which is preliminary data.</text>
</comment>
<dbReference type="AlphaFoldDB" id="N6Z2H8"/>
<evidence type="ECO:0000313" key="15">
    <source>
        <dbReference type="EMBL" id="ENO86339.1"/>
    </source>
</evidence>
<dbReference type="GO" id="GO:0015344">
    <property type="term" value="F:siderophore uptake transmembrane transporter activity"/>
    <property type="evidence" value="ECO:0007669"/>
    <property type="project" value="TreeGrafter"/>
</dbReference>
<dbReference type="Proteomes" id="UP000013232">
    <property type="component" value="Unassembled WGS sequence"/>
</dbReference>
<keyword evidence="8 13" id="KW-0798">TonB box</keyword>
<evidence type="ECO:0000256" key="1">
    <source>
        <dbReference type="ARBA" id="ARBA00004571"/>
    </source>
</evidence>
<keyword evidence="7" id="KW-0408">Iron</keyword>
<evidence type="ECO:0000256" key="11">
    <source>
        <dbReference type="ARBA" id="ARBA00023237"/>
    </source>
</evidence>
<dbReference type="SUPFAM" id="SSF56935">
    <property type="entry name" value="Porins"/>
    <property type="match status" value="1"/>
</dbReference>
<dbReference type="Gene3D" id="3.55.50.30">
    <property type="match status" value="1"/>
</dbReference>
<dbReference type="CDD" id="cd01347">
    <property type="entry name" value="ligand_gated_channel"/>
    <property type="match status" value="1"/>
</dbReference>
<dbReference type="InterPro" id="IPR039426">
    <property type="entry name" value="TonB-dep_rcpt-like"/>
</dbReference>
<dbReference type="RefSeq" id="WP_004340496.1">
    <property type="nucleotide sequence ID" value="NZ_AMXE01000056.1"/>
</dbReference>
<dbReference type="OrthoDB" id="9790771at2"/>
<dbReference type="GO" id="GO:0009279">
    <property type="term" value="C:cell outer membrane"/>
    <property type="evidence" value="ECO:0007669"/>
    <property type="project" value="UniProtKB-SubCell"/>
</dbReference>
<evidence type="ECO:0000256" key="10">
    <source>
        <dbReference type="ARBA" id="ARBA00023170"/>
    </source>
</evidence>
<gene>
    <name evidence="15" type="ORF">C666_13355</name>
</gene>
<dbReference type="InterPro" id="IPR010105">
    <property type="entry name" value="TonB_sidphr_rcpt"/>
</dbReference>
<evidence type="ECO:0000256" key="5">
    <source>
        <dbReference type="ARBA" id="ARBA00022496"/>
    </source>
</evidence>
<dbReference type="GO" id="GO:0015891">
    <property type="term" value="P:siderophore transport"/>
    <property type="evidence" value="ECO:0007669"/>
    <property type="project" value="InterPro"/>
</dbReference>
<feature type="domain" description="Secretin/TonB short N-terminal" evidence="14">
    <location>
        <begin position="80"/>
        <end position="130"/>
    </location>
</feature>
<dbReference type="PROSITE" id="PS52016">
    <property type="entry name" value="TONB_DEPENDENT_REC_3"/>
    <property type="match status" value="1"/>
</dbReference>
<keyword evidence="16" id="KW-1185">Reference proteome</keyword>
<dbReference type="NCBIfam" id="TIGR01783">
    <property type="entry name" value="TonB-siderophor"/>
    <property type="match status" value="1"/>
</dbReference>
<dbReference type="EMBL" id="AMXE01000056">
    <property type="protein sequence ID" value="ENO86339.1"/>
    <property type="molecule type" value="Genomic_DNA"/>
</dbReference>
<evidence type="ECO:0000256" key="13">
    <source>
        <dbReference type="RuleBase" id="RU003357"/>
    </source>
</evidence>
<keyword evidence="10 15" id="KW-0675">Receptor</keyword>
<comment type="similarity">
    <text evidence="2 12 13">Belongs to the TonB-dependent receptor family.</text>
</comment>
<dbReference type="InterPro" id="IPR036942">
    <property type="entry name" value="Beta-barrel_TonB_sf"/>
</dbReference>
<keyword evidence="5" id="KW-0406">Ion transport</keyword>
<evidence type="ECO:0000256" key="2">
    <source>
        <dbReference type="ARBA" id="ARBA00009810"/>
    </source>
</evidence>
<dbReference type="Pfam" id="PF07715">
    <property type="entry name" value="Plug"/>
    <property type="match status" value="1"/>
</dbReference>
<evidence type="ECO:0000256" key="8">
    <source>
        <dbReference type="ARBA" id="ARBA00023077"/>
    </source>
</evidence>
<evidence type="ECO:0000256" key="6">
    <source>
        <dbReference type="ARBA" id="ARBA00022692"/>
    </source>
</evidence>
<proteinExistence type="inferred from homology"/>